<comment type="caution">
    <text evidence="2">The sequence shown here is derived from an EMBL/GenBank/DDBJ whole genome shotgun (WGS) entry which is preliminary data.</text>
</comment>
<accession>A0A8X6W9P7</accession>
<keyword evidence="1" id="KW-0732">Signal</keyword>
<dbReference type="EMBL" id="BMAU01021393">
    <property type="protein sequence ID" value="GFY30449.1"/>
    <property type="molecule type" value="Genomic_DNA"/>
</dbReference>
<evidence type="ECO:0000313" key="2">
    <source>
        <dbReference type="EMBL" id="GFY30449.1"/>
    </source>
</evidence>
<protein>
    <submittedName>
        <fullName evidence="2">Uncharacterized protein</fullName>
    </submittedName>
</protein>
<feature type="chain" id="PRO_5036448992" evidence="1">
    <location>
        <begin position="23"/>
        <end position="131"/>
    </location>
</feature>
<dbReference type="Proteomes" id="UP000887159">
    <property type="component" value="Unassembled WGS sequence"/>
</dbReference>
<keyword evidence="3" id="KW-1185">Reference proteome</keyword>
<feature type="non-terminal residue" evidence="2">
    <location>
        <position position="1"/>
    </location>
</feature>
<name>A0A8X6W9P7_TRICX</name>
<dbReference type="AlphaFoldDB" id="A0A8X6W9P7"/>
<gene>
    <name evidence="2" type="ORF">TNCV_3522121</name>
</gene>
<sequence>MVVVKAILLFQRTLLMKNCADGAKLCTNETEPSANTWCKFKSRIAWETYHHKNSLPVDVVGGHVTCFRDLANPELLKKCLHGGDGVPRQTEAVTSKNTIVYKTKEAENGKRLKRKKEDDELLKMLMIKNME</sequence>
<feature type="signal peptide" evidence="1">
    <location>
        <begin position="1"/>
        <end position="22"/>
    </location>
</feature>
<evidence type="ECO:0000313" key="3">
    <source>
        <dbReference type="Proteomes" id="UP000887159"/>
    </source>
</evidence>
<reference evidence="2" key="1">
    <citation type="submission" date="2020-08" db="EMBL/GenBank/DDBJ databases">
        <title>Multicomponent nature underlies the extraordinary mechanical properties of spider dragline silk.</title>
        <authorList>
            <person name="Kono N."/>
            <person name="Nakamura H."/>
            <person name="Mori M."/>
            <person name="Yoshida Y."/>
            <person name="Ohtoshi R."/>
            <person name="Malay A.D."/>
            <person name="Moran D.A.P."/>
            <person name="Tomita M."/>
            <person name="Numata K."/>
            <person name="Arakawa K."/>
        </authorList>
    </citation>
    <scope>NUCLEOTIDE SEQUENCE</scope>
</reference>
<evidence type="ECO:0000256" key="1">
    <source>
        <dbReference type="SAM" id="SignalP"/>
    </source>
</evidence>
<proteinExistence type="predicted"/>
<organism evidence="2 3">
    <name type="scientific">Trichonephila clavipes</name>
    <name type="common">Golden silk orbweaver</name>
    <name type="synonym">Nephila clavipes</name>
    <dbReference type="NCBI Taxonomy" id="2585209"/>
    <lineage>
        <taxon>Eukaryota</taxon>
        <taxon>Metazoa</taxon>
        <taxon>Ecdysozoa</taxon>
        <taxon>Arthropoda</taxon>
        <taxon>Chelicerata</taxon>
        <taxon>Arachnida</taxon>
        <taxon>Araneae</taxon>
        <taxon>Araneomorphae</taxon>
        <taxon>Entelegynae</taxon>
        <taxon>Araneoidea</taxon>
        <taxon>Nephilidae</taxon>
        <taxon>Trichonephila</taxon>
    </lineage>
</organism>